<comment type="caution">
    <text evidence="4">The sequence shown here is derived from an EMBL/GenBank/DDBJ whole genome shotgun (WGS) entry which is preliminary data.</text>
</comment>
<keyword evidence="1" id="KW-0863">Zinc-finger</keyword>
<dbReference type="InterPro" id="IPR001841">
    <property type="entry name" value="Znf_RING"/>
</dbReference>
<reference evidence="5" key="1">
    <citation type="journal article" date="2020" name="Nat. Commun.">
        <title>Genome sequence of the cluster root forming white lupin.</title>
        <authorList>
            <person name="Hufnagel B."/>
            <person name="Marques A."/>
            <person name="Soriano A."/>
            <person name="Marques L."/>
            <person name="Divol F."/>
            <person name="Doumas P."/>
            <person name="Sallet E."/>
            <person name="Mancinotti D."/>
            <person name="Carrere S."/>
            <person name="Marande W."/>
            <person name="Arribat S."/>
            <person name="Keller J."/>
            <person name="Huneau C."/>
            <person name="Blein T."/>
            <person name="Aime D."/>
            <person name="Laguerre M."/>
            <person name="Taylor J."/>
            <person name="Schubert V."/>
            <person name="Nelson M."/>
            <person name="Geu-Flores F."/>
            <person name="Crespi M."/>
            <person name="Gallardo-Guerrero K."/>
            <person name="Delaux P.-M."/>
            <person name="Salse J."/>
            <person name="Berges H."/>
            <person name="Guyot R."/>
            <person name="Gouzy J."/>
            <person name="Peret B."/>
        </authorList>
    </citation>
    <scope>NUCLEOTIDE SEQUENCE [LARGE SCALE GENOMIC DNA]</scope>
    <source>
        <strain evidence="5">cv. Amiga</strain>
    </source>
</reference>
<accession>A0A6A4PSF1</accession>
<dbReference type="GO" id="GO:0061630">
    <property type="term" value="F:ubiquitin protein ligase activity"/>
    <property type="evidence" value="ECO:0007669"/>
    <property type="project" value="TreeGrafter"/>
</dbReference>
<dbReference type="Pfam" id="PF13639">
    <property type="entry name" value="zf-RING_2"/>
    <property type="match status" value="1"/>
</dbReference>
<dbReference type="Gene3D" id="3.30.40.10">
    <property type="entry name" value="Zinc/RING finger domain, C3HC4 (zinc finger)"/>
    <property type="match status" value="1"/>
</dbReference>
<dbReference type="InterPro" id="IPR051826">
    <property type="entry name" value="E3_ubiquitin-ligase_domain"/>
</dbReference>
<dbReference type="OrthoDB" id="8062037at2759"/>
<keyword evidence="5" id="KW-1185">Reference proteome</keyword>
<dbReference type="CDD" id="cd16454">
    <property type="entry name" value="RING-H2_PA-TM-RING"/>
    <property type="match status" value="1"/>
</dbReference>
<dbReference type="GO" id="GO:0008270">
    <property type="term" value="F:zinc ion binding"/>
    <property type="evidence" value="ECO:0007669"/>
    <property type="project" value="UniProtKB-KW"/>
</dbReference>
<gene>
    <name evidence="4" type="ORF">Lalb_Chr11g0072961</name>
</gene>
<feature type="region of interest" description="Disordered" evidence="2">
    <location>
        <begin position="27"/>
        <end position="47"/>
    </location>
</feature>
<evidence type="ECO:0000256" key="2">
    <source>
        <dbReference type="SAM" id="MobiDB-lite"/>
    </source>
</evidence>
<dbReference type="SUPFAM" id="SSF57850">
    <property type="entry name" value="RING/U-box"/>
    <property type="match status" value="1"/>
</dbReference>
<dbReference type="AlphaFoldDB" id="A0A6A4PSF1"/>
<dbReference type="Proteomes" id="UP000447434">
    <property type="component" value="Chromosome 11"/>
</dbReference>
<name>A0A6A4PSF1_LUPAL</name>
<dbReference type="GO" id="GO:0006511">
    <property type="term" value="P:ubiquitin-dependent protein catabolic process"/>
    <property type="evidence" value="ECO:0007669"/>
    <property type="project" value="TreeGrafter"/>
</dbReference>
<dbReference type="PANTHER" id="PTHR22765:SF421">
    <property type="entry name" value="RING-TYPE DOMAIN-CONTAINING PROTEIN"/>
    <property type="match status" value="1"/>
</dbReference>
<dbReference type="PROSITE" id="PS50089">
    <property type="entry name" value="ZF_RING_2"/>
    <property type="match status" value="1"/>
</dbReference>
<organism evidence="4 5">
    <name type="scientific">Lupinus albus</name>
    <name type="common">White lupine</name>
    <name type="synonym">Lupinus termis</name>
    <dbReference type="NCBI Taxonomy" id="3870"/>
    <lineage>
        <taxon>Eukaryota</taxon>
        <taxon>Viridiplantae</taxon>
        <taxon>Streptophyta</taxon>
        <taxon>Embryophyta</taxon>
        <taxon>Tracheophyta</taxon>
        <taxon>Spermatophyta</taxon>
        <taxon>Magnoliopsida</taxon>
        <taxon>eudicotyledons</taxon>
        <taxon>Gunneridae</taxon>
        <taxon>Pentapetalae</taxon>
        <taxon>rosids</taxon>
        <taxon>fabids</taxon>
        <taxon>Fabales</taxon>
        <taxon>Fabaceae</taxon>
        <taxon>Papilionoideae</taxon>
        <taxon>50 kb inversion clade</taxon>
        <taxon>genistoids sensu lato</taxon>
        <taxon>core genistoids</taxon>
        <taxon>Genisteae</taxon>
        <taxon>Lupinus</taxon>
    </lineage>
</organism>
<evidence type="ECO:0000313" key="4">
    <source>
        <dbReference type="EMBL" id="KAE9604545.1"/>
    </source>
</evidence>
<dbReference type="EMBL" id="WOCE01000011">
    <property type="protein sequence ID" value="KAE9604545.1"/>
    <property type="molecule type" value="Genomic_DNA"/>
</dbReference>
<sequence length="143" mass="16942">MAAMIAGVQYARRRKLHHAKNHEFLRSSPSSSRIYSDENMEGTAREAKQRLDEKFRAQREMENKRENTKFMEGRKRSGLRKFSWTKLRWKPSEVEDCAVCLESLKDGERLIHLPCEHRFHFSCLKPWLDKNSQCPCCRATIKI</sequence>
<evidence type="ECO:0000259" key="3">
    <source>
        <dbReference type="PROSITE" id="PS50089"/>
    </source>
</evidence>
<feature type="domain" description="RING-type" evidence="3">
    <location>
        <begin position="97"/>
        <end position="138"/>
    </location>
</feature>
<dbReference type="SMART" id="SM00184">
    <property type="entry name" value="RING"/>
    <property type="match status" value="1"/>
</dbReference>
<protein>
    <submittedName>
        <fullName evidence="4">Putative transcription factor C2H2 family</fullName>
    </submittedName>
</protein>
<dbReference type="PANTHER" id="PTHR22765">
    <property type="entry name" value="RING FINGER AND PROTEASE ASSOCIATED DOMAIN-CONTAINING"/>
    <property type="match status" value="1"/>
</dbReference>
<dbReference type="InterPro" id="IPR013083">
    <property type="entry name" value="Znf_RING/FYVE/PHD"/>
</dbReference>
<evidence type="ECO:0000256" key="1">
    <source>
        <dbReference type="PROSITE-ProRule" id="PRU00175"/>
    </source>
</evidence>
<proteinExistence type="predicted"/>
<evidence type="ECO:0000313" key="5">
    <source>
        <dbReference type="Proteomes" id="UP000447434"/>
    </source>
</evidence>
<keyword evidence="1" id="KW-0479">Metal-binding</keyword>
<keyword evidence="1" id="KW-0862">Zinc</keyword>